<dbReference type="Proteomes" id="UP000179145">
    <property type="component" value="Chromosome"/>
</dbReference>
<keyword evidence="4" id="KW-1185">Reference proteome</keyword>
<proteinExistence type="predicted"/>
<protein>
    <submittedName>
        <fullName evidence="3">Uncharacterized protein</fullName>
    </submittedName>
</protein>
<evidence type="ECO:0000313" key="3">
    <source>
        <dbReference type="EMBL" id="AOX17197.1"/>
    </source>
</evidence>
<reference evidence="3 4" key="1">
    <citation type="journal article" date="2016" name="Microb. Cell Fact.">
        <title>Dissection of exopolysaccharide biosynthesis in Kozakia baliensis.</title>
        <authorList>
            <person name="Brandt J.U."/>
            <person name="Jakob F."/>
            <person name="Behr J."/>
            <person name="Geissler A.J."/>
            <person name="Vogel R.F."/>
        </authorList>
    </citation>
    <scope>NUCLEOTIDE SEQUENCE [LARGE SCALE GENOMIC DNA]</scope>
    <source>
        <strain evidence="3 4">DSM 14400</strain>
    </source>
</reference>
<name>A0A1D8UUK6_9PROT</name>
<keyword evidence="2" id="KW-0732">Signal</keyword>
<feature type="region of interest" description="Disordered" evidence="1">
    <location>
        <begin position="20"/>
        <end position="67"/>
    </location>
</feature>
<feature type="chain" id="PRO_5043444692" evidence="2">
    <location>
        <begin position="19"/>
        <end position="67"/>
    </location>
</feature>
<sequence length="67" mass="6731">MTRFVKSLLLFGSIAALSGCNHPSGQPQGYHEPNPTQNNGMRPGGMNQNTGVGGMGQGGMGAPGAGM</sequence>
<feature type="signal peptide" evidence="2">
    <location>
        <begin position="1"/>
        <end position="18"/>
    </location>
</feature>
<feature type="compositionally biased region" description="Gly residues" evidence="1">
    <location>
        <begin position="51"/>
        <end position="67"/>
    </location>
</feature>
<dbReference type="RefSeq" id="WP_070402849.1">
    <property type="nucleotide sequence ID" value="NZ_BJVW01000006.1"/>
</dbReference>
<evidence type="ECO:0000256" key="2">
    <source>
        <dbReference type="SAM" id="SignalP"/>
    </source>
</evidence>
<gene>
    <name evidence="3" type="ORF">A0U89_08630</name>
</gene>
<accession>A0A1D8UUK6</accession>
<dbReference type="AlphaFoldDB" id="A0A1D8UUK6"/>
<evidence type="ECO:0000256" key="1">
    <source>
        <dbReference type="SAM" id="MobiDB-lite"/>
    </source>
</evidence>
<organism evidence="3 4">
    <name type="scientific">Kozakia baliensis</name>
    <dbReference type="NCBI Taxonomy" id="153496"/>
    <lineage>
        <taxon>Bacteria</taxon>
        <taxon>Pseudomonadati</taxon>
        <taxon>Pseudomonadota</taxon>
        <taxon>Alphaproteobacteria</taxon>
        <taxon>Acetobacterales</taxon>
        <taxon>Acetobacteraceae</taxon>
        <taxon>Kozakia</taxon>
    </lineage>
</organism>
<dbReference type="PROSITE" id="PS51257">
    <property type="entry name" value="PROKAR_LIPOPROTEIN"/>
    <property type="match status" value="1"/>
</dbReference>
<dbReference type="EMBL" id="CP014674">
    <property type="protein sequence ID" value="AOX17197.1"/>
    <property type="molecule type" value="Genomic_DNA"/>
</dbReference>
<evidence type="ECO:0000313" key="4">
    <source>
        <dbReference type="Proteomes" id="UP000179145"/>
    </source>
</evidence>
<dbReference type="KEGG" id="kba:A0U89_08630"/>